<organism evidence="2 3">
    <name type="scientific">Moritella viscosa</name>
    <dbReference type="NCBI Taxonomy" id="80854"/>
    <lineage>
        <taxon>Bacteria</taxon>
        <taxon>Pseudomonadati</taxon>
        <taxon>Pseudomonadota</taxon>
        <taxon>Gammaproteobacteria</taxon>
        <taxon>Alteromonadales</taxon>
        <taxon>Moritellaceae</taxon>
        <taxon>Moritella</taxon>
    </lineage>
</organism>
<evidence type="ECO:0000313" key="2">
    <source>
        <dbReference type="EMBL" id="SGZ01873.1"/>
    </source>
</evidence>
<keyword evidence="1" id="KW-0472">Membrane</keyword>
<protein>
    <submittedName>
        <fullName evidence="2">Integron gene cassette protein</fullName>
    </submittedName>
</protein>
<evidence type="ECO:0000313" key="3">
    <source>
        <dbReference type="Proteomes" id="UP000182660"/>
    </source>
</evidence>
<sequence>MTDSPNIVGLYIGLFLGLLYLLFMLVKYRTPPEFMKVAIVILSVTGAVMGIDLSFMALTVTDESLGGFADQRIAIVIGALPITWTAVETTVNTFKESLSFQHGHHKKLNPK</sequence>
<gene>
    <name evidence="2" type="ORF">MT2528_4307</name>
</gene>
<accession>A0ABY1HMC6</accession>
<comment type="caution">
    <text evidence="2">The sequence shown here is derived from an EMBL/GenBank/DDBJ whole genome shotgun (WGS) entry which is preliminary data.</text>
</comment>
<feature type="transmembrane region" description="Helical" evidence="1">
    <location>
        <begin position="6"/>
        <end position="25"/>
    </location>
</feature>
<evidence type="ECO:0000256" key="1">
    <source>
        <dbReference type="SAM" id="Phobius"/>
    </source>
</evidence>
<keyword evidence="1" id="KW-0812">Transmembrane</keyword>
<proteinExistence type="predicted"/>
<keyword evidence="3" id="KW-1185">Reference proteome</keyword>
<feature type="transmembrane region" description="Helical" evidence="1">
    <location>
        <begin position="37"/>
        <end position="58"/>
    </location>
</feature>
<keyword evidence="1" id="KW-1133">Transmembrane helix</keyword>
<name>A0ABY1HMC6_9GAMM</name>
<dbReference type="RefSeq" id="WP_075532054.1">
    <property type="nucleotide sequence ID" value="NZ_CAWRCN010000098.1"/>
</dbReference>
<dbReference type="Proteomes" id="UP000182660">
    <property type="component" value="Unassembled WGS sequence"/>
</dbReference>
<dbReference type="EMBL" id="FPLJ01000115">
    <property type="protein sequence ID" value="SGZ01873.1"/>
    <property type="molecule type" value="Genomic_DNA"/>
</dbReference>
<reference evidence="2 3" key="1">
    <citation type="submission" date="2016-11" db="EMBL/GenBank/DDBJ databases">
        <authorList>
            <person name="Klemetsen T."/>
        </authorList>
    </citation>
    <scope>NUCLEOTIDE SEQUENCE [LARGE SCALE GENOMIC DNA]</scope>
    <source>
        <strain evidence="2">MT 2528</strain>
    </source>
</reference>